<dbReference type="EMBL" id="QWFX01000005">
    <property type="protein sequence ID" value="RIJ32574.1"/>
    <property type="molecule type" value="Genomic_DNA"/>
</dbReference>
<dbReference type="Proteomes" id="UP000266385">
    <property type="component" value="Unassembled WGS sequence"/>
</dbReference>
<evidence type="ECO:0000313" key="1">
    <source>
        <dbReference type="EMBL" id="RIJ32574.1"/>
    </source>
</evidence>
<dbReference type="Gene3D" id="3.60.15.10">
    <property type="entry name" value="Ribonuclease Z/Hydroxyacylglutathione hydrolase-like"/>
    <property type="match status" value="1"/>
</dbReference>
<comment type="caution">
    <text evidence="1">The sequence shown here is derived from an EMBL/GenBank/DDBJ whole genome shotgun (WGS) entry which is preliminary data.</text>
</comment>
<organism evidence="1 2">
    <name type="scientific">Henriciella mobilis</name>
    <dbReference type="NCBI Taxonomy" id="2305467"/>
    <lineage>
        <taxon>Bacteria</taxon>
        <taxon>Pseudomonadati</taxon>
        <taxon>Pseudomonadota</taxon>
        <taxon>Alphaproteobacteria</taxon>
        <taxon>Hyphomonadales</taxon>
        <taxon>Hyphomonadaceae</taxon>
        <taxon>Henriciella</taxon>
    </lineage>
</organism>
<keyword evidence="2" id="KW-1185">Reference proteome</keyword>
<accession>A0A399RQN9</accession>
<dbReference type="InterPro" id="IPR036866">
    <property type="entry name" value="RibonucZ/Hydroxyglut_hydro"/>
</dbReference>
<dbReference type="AlphaFoldDB" id="A0A399RQN9"/>
<evidence type="ECO:0000313" key="2">
    <source>
        <dbReference type="Proteomes" id="UP000266385"/>
    </source>
</evidence>
<gene>
    <name evidence="1" type="ORF">D1223_01590</name>
</gene>
<reference evidence="1 2" key="1">
    <citation type="submission" date="2018-08" db="EMBL/GenBank/DDBJ databases">
        <title>Henriciella mobilis sp. nov., isolated from seawater.</title>
        <authorList>
            <person name="Cheng H."/>
            <person name="Wu Y.-H."/>
            <person name="Xu X.-W."/>
            <person name="Guo L.-L."/>
        </authorList>
    </citation>
    <scope>NUCLEOTIDE SEQUENCE [LARGE SCALE GENOMIC DNA]</scope>
    <source>
        <strain evidence="1 2">JN25</strain>
    </source>
</reference>
<proteinExistence type="predicted"/>
<protein>
    <submittedName>
        <fullName evidence="1">Uncharacterized protein</fullName>
    </submittedName>
</protein>
<sequence length="252" mass="25711">MAGLAVALWLAACSGSTGPDPQESEPPPRPAISPADFALLPCGTGSGRPCALVLAGGKRLMFGAPAGAGSQAEPDDLAGLDALFLFSVHPLDIEGVDEIRNRGWRAGRADALAVAGPEGAGALVDGLNAAYEQPDAISFIEDGAPAGGFDAALLSHGGDVTQDALIYDSGDLKVRAAAGMTGQITYRIRYRDLDEAWHDVVLRPCGGGPAGEDAGGARVQDSLLIGCAGEDAGAPDHAWPLDRVIFATRSDR</sequence>
<name>A0A399RQN9_9PROT</name>